<proteinExistence type="predicted"/>
<keyword evidence="2" id="KW-1185">Reference proteome</keyword>
<reference evidence="1" key="1">
    <citation type="submission" date="2022-09" db="EMBL/GenBank/DDBJ databases">
        <title>A Global Phylogenomic Analysis of the Shiitake Genus Lentinula.</title>
        <authorList>
            <consortium name="DOE Joint Genome Institute"/>
            <person name="Sierra-Patev S."/>
            <person name="Min B."/>
            <person name="Naranjo-Ortiz M."/>
            <person name="Looney B."/>
            <person name="Konkel Z."/>
            <person name="Slot J.C."/>
            <person name="Sakamoto Y."/>
            <person name="Steenwyk J.L."/>
            <person name="Rokas A."/>
            <person name="Carro J."/>
            <person name="Camarero S."/>
            <person name="Ferreira P."/>
            <person name="Molpeceres G."/>
            <person name="Ruiz-Duenas F.J."/>
            <person name="Serrano A."/>
            <person name="Henrissat B."/>
            <person name="Drula E."/>
            <person name="Hughes K.W."/>
            <person name="Mata J.L."/>
            <person name="Ishikawa N.K."/>
            <person name="Vargas-Isla R."/>
            <person name="Ushijima S."/>
            <person name="Smith C.A."/>
            <person name="Ahrendt S."/>
            <person name="Andreopoulos W."/>
            <person name="He G."/>
            <person name="Labutti K."/>
            <person name="Lipzen A."/>
            <person name="Ng V."/>
            <person name="Riley R."/>
            <person name="Sandor L."/>
            <person name="Barry K."/>
            <person name="Martinez A.T."/>
            <person name="Xiao Y."/>
            <person name="Gibbons J.G."/>
            <person name="Terashima K."/>
            <person name="Grigoriev I.V."/>
            <person name="Hibbett D.S."/>
        </authorList>
    </citation>
    <scope>NUCLEOTIDE SEQUENCE</scope>
    <source>
        <strain evidence="1">TMI1499</strain>
    </source>
</reference>
<comment type="caution">
    <text evidence="1">The sequence shown here is derived from an EMBL/GenBank/DDBJ whole genome shotgun (WGS) entry which is preliminary data.</text>
</comment>
<dbReference type="Proteomes" id="UP001163835">
    <property type="component" value="Unassembled WGS sequence"/>
</dbReference>
<evidence type="ECO:0000313" key="2">
    <source>
        <dbReference type="Proteomes" id="UP001163835"/>
    </source>
</evidence>
<name>A0ACC1UC37_9AGAR</name>
<dbReference type="EMBL" id="MU794969">
    <property type="protein sequence ID" value="KAJ3814383.1"/>
    <property type="molecule type" value="Genomic_DNA"/>
</dbReference>
<organism evidence="1 2">
    <name type="scientific">Lentinula aff. lateritia</name>
    <dbReference type="NCBI Taxonomy" id="2804960"/>
    <lineage>
        <taxon>Eukaryota</taxon>
        <taxon>Fungi</taxon>
        <taxon>Dikarya</taxon>
        <taxon>Basidiomycota</taxon>
        <taxon>Agaricomycotina</taxon>
        <taxon>Agaricomycetes</taxon>
        <taxon>Agaricomycetidae</taxon>
        <taxon>Agaricales</taxon>
        <taxon>Marasmiineae</taxon>
        <taxon>Omphalotaceae</taxon>
        <taxon>Lentinula</taxon>
    </lineage>
</organism>
<evidence type="ECO:0000313" key="1">
    <source>
        <dbReference type="EMBL" id="KAJ3814383.1"/>
    </source>
</evidence>
<sequence length="594" mass="65050">MVSKITSAERVNVLIVSSSSRPSRRLPFQGQTQAGAGPVGLVSALLLLRDGLSVRVIAKENKPRTGCRGPGIQPRTLELYKFLGVLDEILAGSGPHQSVHQYTSPDNGEPPVIIWDESKEKVKEKVDKPYLSTRIIAQVDHEAIFRACLLRDYGCEVEFGTELISYEQGSDTVEATLLRSSTHKTETETTQFDWLIGADGAHSVVRKHLGCSFLGQSIKKAGGMLLADIHLLNGWGDDVSGPQHSTPSQPKKDTRVQVMIAGKDVEDTIEKLKLNGVVGDGNTKERRDMLVEMIYELSGRKDLVFGDLIGIGVWRPNIRMVDNFGKGKVWIAGDAAHVHSPTGGQGLNSGVQDAFNLCWKLSLIHKGLDKSTSNELMASYTEERMRVVKAMLNVTTRLLRQTFGVNEDQTKQPSGIHVIRGFELRMFGINYRGSSIVLDEVAPPAEVLDPYKMSPEEPVRGGDRAPEAPDLKILHENSSGGITSLFEIFDTTKHTALVFSQSPLAIQEFSRALATYPNGTMRSVVIHPQGSTERVLINGKQEGDVVEVLDTKGHAYGSYLQTGGVVIVIRPDGHVGAIVKDVAGVDRYRRKVFT</sequence>
<accession>A0ACC1UC37</accession>
<protein>
    <submittedName>
        <fullName evidence="1">FAD binding domain-containing protein</fullName>
    </submittedName>
</protein>
<gene>
    <name evidence="1" type="ORF">F5876DRAFT_33015</name>
</gene>